<evidence type="ECO:0000256" key="4">
    <source>
        <dbReference type="PROSITE-ProRule" id="PRU00335"/>
    </source>
</evidence>
<evidence type="ECO:0000313" key="7">
    <source>
        <dbReference type="Proteomes" id="UP001265700"/>
    </source>
</evidence>
<dbReference type="PANTHER" id="PTHR30055">
    <property type="entry name" value="HTH-TYPE TRANSCRIPTIONAL REGULATOR RUTR"/>
    <property type="match status" value="1"/>
</dbReference>
<name>A0ABU1WS93_9BURK</name>
<evidence type="ECO:0000259" key="5">
    <source>
        <dbReference type="PROSITE" id="PS50977"/>
    </source>
</evidence>
<feature type="domain" description="HTH tetR-type" evidence="5">
    <location>
        <begin position="21"/>
        <end position="81"/>
    </location>
</feature>
<gene>
    <name evidence="6" type="ORF">J2W49_004142</name>
</gene>
<protein>
    <submittedName>
        <fullName evidence="6">AcrR family transcriptional regulator</fullName>
    </submittedName>
</protein>
<dbReference type="PANTHER" id="PTHR30055:SF234">
    <property type="entry name" value="HTH-TYPE TRANSCRIPTIONAL REGULATOR BETI"/>
    <property type="match status" value="1"/>
</dbReference>
<comment type="caution">
    <text evidence="6">The sequence shown here is derived from an EMBL/GenBank/DDBJ whole genome shotgun (WGS) entry which is preliminary data.</text>
</comment>
<keyword evidence="3" id="KW-0804">Transcription</keyword>
<dbReference type="Gene3D" id="1.10.357.10">
    <property type="entry name" value="Tetracycline Repressor, domain 2"/>
    <property type="match status" value="1"/>
</dbReference>
<dbReference type="InterPro" id="IPR050109">
    <property type="entry name" value="HTH-type_TetR-like_transc_reg"/>
</dbReference>
<dbReference type="Proteomes" id="UP001265700">
    <property type="component" value="Unassembled WGS sequence"/>
</dbReference>
<dbReference type="InterPro" id="IPR009057">
    <property type="entry name" value="Homeodomain-like_sf"/>
</dbReference>
<keyword evidence="7" id="KW-1185">Reference proteome</keyword>
<organism evidence="6 7">
    <name type="scientific">Hydrogenophaga palleronii</name>
    <dbReference type="NCBI Taxonomy" id="65655"/>
    <lineage>
        <taxon>Bacteria</taxon>
        <taxon>Pseudomonadati</taxon>
        <taxon>Pseudomonadota</taxon>
        <taxon>Betaproteobacteria</taxon>
        <taxon>Burkholderiales</taxon>
        <taxon>Comamonadaceae</taxon>
        <taxon>Hydrogenophaga</taxon>
    </lineage>
</organism>
<keyword evidence="1" id="KW-0805">Transcription regulation</keyword>
<evidence type="ECO:0000256" key="2">
    <source>
        <dbReference type="ARBA" id="ARBA00023125"/>
    </source>
</evidence>
<dbReference type="SUPFAM" id="SSF46689">
    <property type="entry name" value="Homeodomain-like"/>
    <property type="match status" value="1"/>
</dbReference>
<dbReference type="PRINTS" id="PR00455">
    <property type="entry name" value="HTHTETR"/>
</dbReference>
<reference evidence="6 7" key="1">
    <citation type="submission" date="2023-07" db="EMBL/GenBank/DDBJ databases">
        <title>Sorghum-associated microbial communities from plants grown in Nebraska, USA.</title>
        <authorList>
            <person name="Schachtman D."/>
        </authorList>
    </citation>
    <scope>NUCLEOTIDE SEQUENCE [LARGE SCALE GENOMIC DNA]</scope>
    <source>
        <strain evidence="6 7">4249</strain>
    </source>
</reference>
<dbReference type="Pfam" id="PF17939">
    <property type="entry name" value="TetR_C_30"/>
    <property type="match status" value="1"/>
</dbReference>
<dbReference type="InterPro" id="IPR036271">
    <property type="entry name" value="Tet_transcr_reg_TetR-rel_C_sf"/>
</dbReference>
<accession>A0ABU1WS93</accession>
<evidence type="ECO:0000256" key="3">
    <source>
        <dbReference type="ARBA" id="ARBA00023163"/>
    </source>
</evidence>
<keyword evidence="2 4" id="KW-0238">DNA-binding</keyword>
<proteinExistence type="predicted"/>
<dbReference type="Pfam" id="PF00440">
    <property type="entry name" value="TetR_N"/>
    <property type="match status" value="1"/>
</dbReference>
<evidence type="ECO:0000256" key="1">
    <source>
        <dbReference type="ARBA" id="ARBA00023015"/>
    </source>
</evidence>
<feature type="DNA-binding region" description="H-T-H motif" evidence="4">
    <location>
        <begin position="44"/>
        <end position="63"/>
    </location>
</feature>
<dbReference type="SUPFAM" id="SSF48498">
    <property type="entry name" value="Tetracyclin repressor-like, C-terminal domain"/>
    <property type="match status" value="1"/>
</dbReference>
<dbReference type="PROSITE" id="PS50977">
    <property type="entry name" value="HTH_TETR_2"/>
    <property type="match status" value="1"/>
</dbReference>
<dbReference type="RefSeq" id="WP_310320634.1">
    <property type="nucleotide sequence ID" value="NZ_JAVDWU010000010.1"/>
</dbReference>
<dbReference type="EMBL" id="JAVDWU010000010">
    <property type="protein sequence ID" value="MDR7152166.1"/>
    <property type="molecule type" value="Genomic_DNA"/>
</dbReference>
<evidence type="ECO:0000313" key="6">
    <source>
        <dbReference type="EMBL" id="MDR7152166.1"/>
    </source>
</evidence>
<dbReference type="InterPro" id="IPR041586">
    <property type="entry name" value="PsrA_TetR_C"/>
</dbReference>
<dbReference type="InterPro" id="IPR001647">
    <property type="entry name" value="HTH_TetR"/>
</dbReference>
<sequence>MPSPRPPRSGTRRSEAAAARPDRQMAILLAAEKLFAQRGYHGVTIREIAEEAGVPLALVGYYYGPKHELFHAIFVHWQTTADQRLTQLDDVLQSPKKGDRLRQVVEAFVRPVLAQRASAEGEYYAQLVGRELSRRTPETQRVLDEFFDPLAHRFIDALHTTRPGCDRTLVAWAYQFALGALLHHISDHRMPVLSRGRAQSIDPAAGDLLVDFITAGLGALLPVSRTPRPRAPAASSTHRRQP</sequence>